<comment type="caution">
    <text evidence="3">The sequence shown here is derived from an EMBL/GenBank/DDBJ whole genome shotgun (WGS) entry which is preliminary data.</text>
</comment>
<evidence type="ECO:0000313" key="4">
    <source>
        <dbReference type="Proteomes" id="UP001168990"/>
    </source>
</evidence>
<proteinExistence type="predicted"/>
<reference evidence="3" key="2">
    <citation type="submission" date="2023-03" db="EMBL/GenBank/DDBJ databases">
        <authorList>
            <person name="Inwood S.N."/>
            <person name="Skelly J.G."/>
            <person name="Guhlin J."/>
            <person name="Harrop T.W.R."/>
            <person name="Goldson S.G."/>
            <person name="Dearden P.K."/>
        </authorList>
    </citation>
    <scope>NUCLEOTIDE SEQUENCE</scope>
    <source>
        <strain evidence="3">Irish</strain>
        <tissue evidence="3">Whole body</tissue>
    </source>
</reference>
<organism evidence="3 4">
    <name type="scientific">Microctonus aethiopoides</name>
    <dbReference type="NCBI Taxonomy" id="144406"/>
    <lineage>
        <taxon>Eukaryota</taxon>
        <taxon>Metazoa</taxon>
        <taxon>Ecdysozoa</taxon>
        <taxon>Arthropoda</taxon>
        <taxon>Hexapoda</taxon>
        <taxon>Insecta</taxon>
        <taxon>Pterygota</taxon>
        <taxon>Neoptera</taxon>
        <taxon>Endopterygota</taxon>
        <taxon>Hymenoptera</taxon>
        <taxon>Apocrita</taxon>
        <taxon>Ichneumonoidea</taxon>
        <taxon>Braconidae</taxon>
        <taxon>Euphorinae</taxon>
        <taxon>Microctonus</taxon>
    </lineage>
</organism>
<evidence type="ECO:0000256" key="1">
    <source>
        <dbReference type="SAM" id="MobiDB-lite"/>
    </source>
</evidence>
<gene>
    <name evidence="3" type="ORF">PV328_003791</name>
</gene>
<name>A0AA39F9E4_9HYME</name>
<feature type="compositionally biased region" description="Polar residues" evidence="1">
    <location>
        <begin position="136"/>
        <end position="147"/>
    </location>
</feature>
<dbReference type="AlphaFoldDB" id="A0AA39F9E4"/>
<feature type="region of interest" description="Disordered" evidence="1">
    <location>
        <begin position="79"/>
        <end position="153"/>
    </location>
</feature>
<keyword evidence="4" id="KW-1185">Reference proteome</keyword>
<feature type="compositionally biased region" description="Low complexity" evidence="1">
    <location>
        <begin position="104"/>
        <end position="117"/>
    </location>
</feature>
<evidence type="ECO:0000256" key="2">
    <source>
        <dbReference type="SAM" id="SignalP"/>
    </source>
</evidence>
<sequence length="153" mass="16599">MYLQIFIFLTAIATGFTQFYPSGGVPYGMGQPMGGVPQSPRGMGDYYQMAGYPSAGGYQMPPRYVPNFYPPQSHYPNAQMPYVAGPGPEQSPPAYQPSIMPGSENTNENANTNVNINSGSYRRSLHSPSKEHGGASRSSNTNSNINMSRFVDV</sequence>
<reference evidence="3" key="1">
    <citation type="journal article" date="2023" name="bioRxiv">
        <title>Scaffold-level genome assemblies of two parasitoid biocontrol wasps reveal the parthenogenesis mechanism and an associated novel virus.</title>
        <authorList>
            <person name="Inwood S."/>
            <person name="Skelly J."/>
            <person name="Guhlin J."/>
            <person name="Harrop T."/>
            <person name="Goldson S."/>
            <person name="Dearden P."/>
        </authorList>
    </citation>
    <scope>NUCLEOTIDE SEQUENCE</scope>
    <source>
        <strain evidence="3">Irish</strain>
        <tissue evidence="3">Whole body</tissue>
    </source>
</reference>
<dbReference type="Proteomes" id="UP001168990">
    <property type="component" value="Unassembled WGS sequence"/>
</dbReference>
<accession>A0AA39F9E4</accession>
<dbReference type="EMBL" id="JAQQBS010001422">
    <property type="protein sequence ID" value="KAK0165259.1"/>
    <property type="molecule type" value="Genomic_DNA"/>
</dbReference>
<feature type="chain" id="PRO_5041320958" evidence="2">
    <location>
        <begin position="18"/>
        <end position="153"/>
    </location>
</feature>
<feature type="signal peptide" evidence="2">
    <location>
        <begin position="1"/>
        <end position="17"/>
    </location>
</feature>
<keyword evidence="2" id="KW-0732">Signal</keyword>
<evidence type="ECO:0000313" key="3">
    <source>
        <dbReference type="EMBL" id="KAK0165259.1"/>
    </source>
</evidence>
<protein>
    <submittedName>
        <fullName evidence="3">Uncharacterized protein</fullName>
    </submittedName>
</protein>